<dbReference type="Pfam" id="PF14324">
    <property type="entry name" value="PINIT"/>
    <property type="match status" value="1"/>
</dbReference>
<name>A0ABR3GMQ6_9PEZI</name>
<evidence type="ECO:0000256" key="2">
    <source>
        <dbReference type="ARBA" id="ARBA00005383"/>
    </source>
</evidence>
<organism evidence="4 5">
    <name type="scientific">Discina gigas</name>
    <dbReference type="NCBI Taxonomy" id="1032678"/>
    <lineage>
        <taxon>Eukaryota</taxon>
        <taxon>Fungi</taxon>
        <taxon>Dikarya</taxon>
        <taxon>Ascomycota</taxon>
        <taxon>Pezizomycotina</taxon>
        <taxon>Pezizomycetes</taxon>
        <taxon>Pezizales</taxon>
        <taxon>Discinaceae</taxon>
        <taxon>Discina</taxon>
    </lineage>
</organism>
<keyword evidence="5" id="KW-1185">Reference proteome</keyword>
<protein>
    <submittedName>
        <fullName evidence="4">E3 SUMO-protein ligase pli1</fullName>
    </submittedName>
</protein>
<evidence type="ECO:0000313" key="4">
    <source>
        <dbReference type="EMBL" id="KAL0637206.1"/>
    </source>
</evidence>
<feature type="domain" description="PINIT" evidence="3">
    <location>
        <begin position="137"/>
        <end position="312"/>
    </location>
</feature>
<dbReference type="GO" id="GO:0016874">
    <property type="term" value="F:ligase activity"/>
    <property type="evidence" value="ECO:0007669"/>
    <property type="project" value="UniProtKB-KW"/>
</dbReference>
<dbReference type="PROSITE" id="PS51466">
    <property type="entry name" value="PINIT"/>
    <property type="match status" value="1"/>
</dbReference>
<dbReference type="Proteomes" id="UP001447188">
    <property type="component" value="Unassembled WGS sequence"/>
</dbReference>
<accession>A0ABR3GMQ6</accession>
<sequence length="364" mass="40481">MATSLPRSQDTQLLIRHVSSALIVRQLQHVLKQENQPASGLKAMLQRRLVTYIETLASKGDTTGVERVRTLVYRPESPAPSRASAGSPASFPPTVNGYKSPVAVPMTPGLYPAPAAATAYPHHPSCALPVNCYSVNEFLLTQSYVDVNRIHFKESPFYSILKSLSSVEHCPVMSTHRNSVKAVVILSPSELQQFATDKSFRCMVYCATVDNITPYTKDTEIAFPHQVELRVNDEQISGLNLRGLKNKPGSTRPADITEYLLNKKANYRNEVTLTYALTQKVGSRFRSKNLFPDKTNSSTQKFAFVVNLVKQESVDSLVEKLRIGPFISKETVIDDSGLSLYPSIAIPSLTRLLRQWSKRAKIQI</sequence>
<dbReference type="Gene3D" id="2.60.120.780">
    <property type="entry name" value="PINIT domain"/>
    <property type="match status" value="1"/>
</dbReference>
<reference evidence="4 5" key="1">
    <citation type="submission" date="2024-02" db="EMBL/GenBank/DDBJ databases">
        <title>Discinaceae phylogenomics.</title>
        <authorList>
            <person name="Dirks A.C."/>
            <person name="James T.Y."/>
        </authorList>
    </citation>
    <scope>NUCLEOTIDE SEQUENCE [LARGE SCALE GENOMIC DNA]</scope>
    <source>
        <strain evidence="4 5">ACD0624</strain>
    </source>
</reference>
<dbReference type="InterPro" id="IPR023321">
    <property type="entry name" value="PINIT"/>
</dbReference>
<comment type="pathway">
    <text evidence="1">Protein modification; protein sumoylation.</text>
</comment>
<evidence type="ECO:0000313" key="5">
    <source>
        <dbReference type="Proteomes" id="UP001447188"/>
    </source>
</evidence>
<dbReference type="EMBL" id="JBBBZM010000038">
    <property type="protein sequence ID" value="KAL0637206.1"/>
    <property type="molecule type" value="Genomic_DNA"/>
</dbReference>
<comment type="similarity">
    <text evidence="2">Belongs to the PIAS family.</text>
</comment>
<evidence type="ECO:0000256" key="1">
    <source>
        <dbReference type="ARBA" id="ARBA00004718"/>
    </source>
</evidence>
<dbReference type="SMART" id="SM00513">
    <property type="entry name" value="SAP"/>
    <property type="match status" value="1"/>
</dbReference>
<keyword evidence="4" id="KW-0436">Ligase</keyword>
<gene>
    <name evidence="4" type="primary">pli1</name>
    <name evidence="4" type="ORF">Q9L58_003856</name>
</gene>
<comment type="caution">
    <text evidence="4">The sequence shown here is derived from an EMBL/GenBank/DDBJ whole genome shotgun (WGS) entry which is preliminary data.</text>
</comment>
<dbReference type="InterPro" id="IPR038654">
    <property type="entry name" value="PINIT_sf"/>
</dbReference>
<evidence type="ECO:0000259" key="3">
    <source>
        <dbReference type="PROSITE" id="PS51466"/>
    </source>
</evidence>
<dbReference type="InterPro" id="IPR003034">
    <property type="entry name" value="SAP_dom"/>
</dbReference>
<proteinExistence type="inferred from homology"/>